<protein>
    <submittedName>
        <fullName evidence="1">Uncharacterized protein</fullName>
    </submittedName>
</protein>
<dbReference type="KEGG" id="cpso:CPPEL_02910"/>
<accession>A0A3G6ISZ0</accession>
<dbReference type="AlphaFoldDB" id="A0A3G6ISZ0"/>
<dbReference type="RefSeq" id="WP_123959726.1">
    <property type="nucleotide sequence ID" value="NZ_CP033898.1"/>
</dbReference>
<reference evidence="1 2" key="1">
    <citation type="submission" date="2018-11" db="EMBL/GenBank/DDBJ databases">
        <authorList>
            <person name="Kleinhagauer T."/>
            <person name="Glaeser S.P."/>
            <person name="Spergser J."/>
            <person name="Ruckert C."/>
            <person name="Kaempfer P."/>
            <person name="Busse H.-J."/>
        </authorList>
    </citation>
    <scope>NUCLEOTIDE SEQUENCE [LARGE SCALE GENOMIC DNA]</scope>
    <source>
        <strain evidence="1 2">812CH</strain>
    </source>
</reference>
<sequence>MILTHLTVKQHLEALEDVRALIKHMQFEFAPQYRCDEPYNEWVYMHRNRFAITTDPTYASWHVDPEEIAGILERWEQEGLRVRIMCRLVTKPVEY</sequence>
<proteinExistence type="predicted"/>
<organism evidence="1 2">
    <name type="scientific">Corynebacterium pseudopelargi</name>
    <dbReference type="NCBI Taxonomy" id="2080757"/>
    <lineage>
        <taxon>Bacteria</taxon>
        <taxon>Bacillati</taxon>
        <taxon>Actinomycetota</taxon>
        <taxon>Actinomycetes</taxon>
        <taxon>Mycobacteriales</taxon>
        <taxon>Corynebacteriaceae</taxon>
        <taxon>Corynebacterium</taxon>
    </lineage>
</organism>
<dbReference type="EMBL" id="CP033898">
    <property type="protein sequence ID" value="AZA08713.1"/>
    <property type="molecule type" value="Genomic_DNA"/>
</dbReference>
<name>A0A3G6ISZ0_9CORY</name>
<evidence type="ECO:0000313" key="2">
    <source>
        <dbReference type="Proteomes" id="UP000271426"/>
    </source>
</evidence>
<evidence type="ECO:0000313" key="1">
    <source>
        <dbReference type="EMBL" id="AZA08713.1"/>
    </source>
</evidence>
<keyword evidence="2" id="KW-1185">Reference proteome</keyword>
<dbReference type="Proteomes" id="UP000271426">
    <property type="component" value="Chromosome"/>
</dbReference>
<gene>
    <name evidence="1" type="ORF">CPPEL_02910</name>
</gene>